<feature type="compositionally biased region" description="Basic and acidic residues" evidence="1">
    <location>
        <begin position="263"/>
        <end position="274"/>
    </location>
</feature>
<feature type="region of interest" description="Disordered" evidence="1">
    <location>
        <begin position="149"/>
        <end position="465"/>
    </location>
</feature>
<evidence type="ECO:0000313" key="2">
    <source>
        <dbReference type="EMBL" id="WAR16293.1"/>
    </source>
</evidence>
<feature type="compositionally biased region" description="Polar residues" evidence="1">
    <location>
        <begin position="387"/>
        <end position="410"/>
    </location>
</feature>
<dbReference type="PANTHER" id="PTHR14454:SF11">
    <property type="entry name" value="SERRANO, ISOFORM F"/>
    <property type="match status" value="1"/>
</dbReference>
<dbReference type="InterPro" id="IPR013761">
    <property type="entry name" value="SAM/pointed_sf"/>
</dbReference>
<name>A0ABY7F284_MYAAR</name>
<dbReference type="PANTHER" id="PTHR14454">
    <property type="entry name" value="GRB2-ASSOCIATED AND REGULATOR OF MAPK PROTEIN FAMILY MEMBER"/>
    <property type="match status" value="1"/>
</dbReference>
<organism evidence="2 3">
    <name type="scientific">Mya arenaria</name>
    <name type="common">Soft-shell clam</name>
    <dbReference type="NCBI Taxonomy" id="6604"/>
    <lineage>
        <taxon>Eukaryota</taxon>
        <taxon>Metazoa</taxon>
        <taxon>Spiralia</taxon>
        <taxon>Lophotrochozoa</taxon>
        <taxon>Mollusca</taxon>
        <taxon>Bivalvia</taxon>
        <taxon>Autobranchia</taxon>
        <taxon>Heteroconchia</taxon>
        <taxon>Euheterodonta</taxon>
        <taxon>Imparidentia</taxon>
        <taxon>Neoheterodontei</taxon>
        <taxon>Myida</taxon>
        <taxon>Myoidea</taxon>
        <taxon>Myidae</taxon>
        <taxon>Mya</taxon>
    </lineage>
</organism>
<feature type="compositionally biased region" description="Polar residues" evidence="1">
    <location>
        <begin position="275"/>
        <end position="307"/>
    </location>
</feature>
<evidence type="ECO:0000313" key="3">
    <source>
        <dbReference type="Proteomes" id="UP001164746"/>
    </source>
</evidence>
<sequence>MEGKRYMYAAQHFAWDQKDGLDMKKYFLKYRNQFPMLGVVLEGWYGQTRFDTYDNLQVVRIHGYTEQQRVVATDSNSPSERFITIPVDTAVKFCVIRGHNTNPEMRPEGNLMFLTENLSMTPVTGFKDRSQEDFQRYMAALAAQAAQYEYDTRRGNPESEEELYEEMPPELPPRPPSHPESPISPTTDKHTSLHAVTVTDAGKTKNKPHGLRNLLKRDKPKESLIEDTSERSPKLGTELIIKPKTEKPASPTSKNLKRHKTLEKKDGPRGKPNDYQKTVYTAGTSKQATKPTNESNVSGGSDGQYQTLAEGAPPPTYLHMKDESEESMYEVDPEPEVEQPEYCVAYQDMRGISRTPNKNQNQETKENPEVTPTTQARTSEVYEYMAATSQTGNEDMTSTKNIPMTSSSAGQRKGQQRTGKNTVPDTKHAKKNTAERNPAMPKNTKHSANNDNRADSQTNQTTPANVQSMDIGKLCDVLKQLKLDKYVQTFHDNAIDGMIVSSLKSEEYQTELGMTRLEALRLFHFVQSGHIPK</sequence>
<accession>A0ABY7F284</accession>
<dbReference type="Proteomes" id="UP001164746">
    <property type="component" value="Chromosome 10"/>
</dbReference>
<keyword evidence="3" id="KW-1185">Reference proteome</keyword>
<proteinExistence type="predicted"/>
<feature type="compositionally biased region" description="Acidic residues" evidence="1">
    <location>
        <begin position="323"/>
        <end position="339"/>
    </location>
</feature>
<dbReference type="InterPro" id="IPR052281">
    <property type="entry name" value="GAREM"/>
</dbReference>
<feature type="compositionally biased region" description="Pro residues" evidence="1">
    <location>
        <begin position="169"/>
        <end position="179"/>
    </location>
</feature>
<dbReference type="Gene3D" id="1.10.150.50">
    <property type="entry name" value="Transcription Factor, Ets-1"/>
    <property type="match status" value="1"/>
</dbReference>
<dbReference type="EMBL" id="CP111021">
    <property type="protein sequence ID" value="WAR16293.1"/>
    <property type="molecule type" value="Genomic_DNA"/>
</dbReference>
<evidence type="ECO:0008006" key="4">
    <source>
        <dbReference type="Google" id="ProtNLM"/>
    </source>
</evidence>
<gene>
    <name evidence="2" type="ORF">MAR_030887</name>
</gene>
<dbReference type="SUPFAM" id="SSF47769">
    <property type="entry name" value="SAM/Pointed domain"/>
    <property type="match status" value="1"/>
</dbReference>
<evidence type="ECO:0000256" key="1">
    <source>
        <dbReference type="SAM" id="MobiDB-lite"/>
    </source>
</evidence>
<feature type="compositionally biased region" description="Polar residues" evidence="1">
    <location>
        <begin position="446"/>
        <end position="465"/>
    </location>
</feature>
<feature type="compositionally biased region" description="Basic and acidic residues" evidence="1">
    <location>
        <begin position="215"/>
        <end position="233"/>
    </location>
</feature>
<protein>
    <recommendedName>
        <fullName evidence="4">SAM domain-containing protein</fullName>
    </recommendedName>
</protein>
<feature type="compositionally biased region" description="Acidic residues" evidence="1">
    <location>
        <begin position="158"/>
        <end position="168"/>
    </location>
</feature>
<reference evidence="2" key="1">
    <citation type="submission" date="2022-11" db="EMBL/GenBank/DDBJ databases">
        <title>Centuries of genome instability and evolution in soft-shell clam transmissible cancer (bioRxiv).</title>
        <authorList>
            <person name="Hart S.F.M."/>
            <person name="Yonemitsu M.A."/>
            <person name="Giersch R.M."/>
            <person name="Beal B.F."/>
            <person name="Arriagada G."/>
            <person name="Davis B.W."/>
            <person name="Ostrander E.A."/>
            <person name="Goff S.P."/>
            <person name="Metzger M.J."/>
        </authorList>
    </citation>
    <scope>NUCLEOTIDE SEQUENCE</scope>
    <source>
        <strain evidence="2">MELC-2E11</strain>
        <tissue evidence="2">Siphon/mantle</tissue>
    </source>
</reference>